<dbReference type="InterPro" id="IPR012677">
    <property type="entry name" value="Nucleotide-bd_a/b_plait_sf"/>
</dbReference>
<keyword evidence="1 2" id="KW-0694">RNA-binding</keyword>
<keyword evidence="6" id="KW-1185">Reference proteome</keyword>
<dbReference type="InterPro" id="IPR052462">
    <property type="entry name" value="SLIRP/GR-RBP-like"/>
</dbReference>
<feature type="compositionally biased region" description="Polar residues" evidence="3">
    <location>
        <begin position="142"/>
        <end position="152"/>
    </location>
</feature>
<dbReference type="SMART" id="SM00360">
    <property type="entry name" value="RRM"/>
    <property type="match status" value="1"/>
</dbReference>
<dbReference type="Pfam" id="PF00076">
    <property type="entry name" value="RRM_1"/>
    <property type="match status" value="1"/>
</dbReference>
<dbReference type="InterPro" id="IPR035979">
    <property type="entry name" value="RBD_domain_sf"/>
</dbReference>
<proteinExistence type="predicted"/>
<feature type="region of interest" description="Disordered" evidence="3">
    <location>
        <begin position="357"/>
        <end position="445"/>
    </location>
</feature>
<feature type="compositionally biased region" description="Basic residues" evidence="3">
    <location>
        <begin position="916"/>
        <end position="925"/>
    </location>
</feature>
<feature type="compositionally biased region" description="Polar residues" evidence="3">
    <location>
        <begin position="710"/>
        <end position="733"/>
    </location>
</feature>
<feature type="region of interest" description="Disordered" evidence="3">
    <location>
        <begin position="819"/>
        <end position="926"/>
    </location>
</feature>
<dbReference type="CDD" id="cd00590">
    <property type="entry name" value="RRM_SF"/>
    <property type="match status" value="1"/>
</dbReference>
<dbReference type="PANTHER" id="PTHR48027">
    <property type="entry name" value="HETEROGENEOUS NUCLEAR RIBONUCLEOPROTEIN 87F-RELATED"/>
    <property type="match status" value="1"/>
</dbReference>
<dbReference type="InterPro" id="IPR000504">
    <property type="entry name" value="RRM_dom"/>
</dbReference>
<reference evidence="5 6" key="1">
    <citation type="submission" date="2024-07" db="EMBL/GenBank/DDBJ databases">
        <title>Section-level genome sequencing and comparative genomics of Aspergillus sections Usti and Cavernicolus.</title>
        <authorList>
            <consortium name="Lawrence Berkeley National Laboratory"/>
            <person name="Nybo J.L."/>
            <person name="Vesth T.C."/>
            <person name="Theobald S."/>
            <person name="Frisvad J.C."/>
            <person name="Larsen T.O."/>
            <person name="Kjaerboelling I."/>
            <person name="Rothschild-Mancinelli K."/>
            <person name="Lyhne E.K."/>
            <person name="Kogle M.E."/>
            <person name="Barry K."/>
            <person name="Clum A."/>
            <person name="Na H."/>
            <person name="Ledsgaard L."/>
            <person name="Lin J."/>
            <person name="Lipzen A."/>
            <person name="Kuo A."/>
            <person name="Riley R."/>
            <person name="Mondo S."/>
            <person name="LaButti K."/>
            <person name="Haridas S."/>
            <person name="Pangalinan J."/>
            <person name="Salamov A.A."/>
            <person name="Simmons B.A."/>
            <person name="Magnuson J.K."/>
            <person name="Chen J."/>
            <person name="Drula E."/>
            <person name="Henrissat B."/>
            <person name="Wiebenga A."/>
            <person name="Lubbers R.J."/>
            <person name="Gomes A.C."/>
            <person name="Makela M.R."/>
            <person name="Stajich J."/>
            <person name="Grigoriev I.V."/>
            <person name="Mortensen U.H."/>
            <person name="De vries R.P."/>
            <person name="Baker S.E."/>
            <person name="Andersen M.R."/>
        </authorList>
    </citation>
    <scope>NUCLEOTIDE SEQUENCE [LARGE SCALE GENOMIC DNA]</scope>
    <source>
        <strain evidence="5 6">CBS 600.67</strain>
    </source>
</reference>
<feature type="compositionally biased region" description="Low complexity" evidence="3">
    <location>
        <begin position="384"/>
        <end position="394"/>
    </location>
</feature>
<feature type="compositionally biased region" description="Polar residues" evidence="3">
    <location>
        <begin position="195"/>
        <end position="219"/>
    </location>
</feature>
<feature type="compositionally biased region" description="Basic and acidic residues" evidence="3">
    <location>
        <begin position="153"/>
        <end position="167"/>
    </location>
</feature>
<organism evidence="5 6">
    <name type="scientific">Aspergillus cavernicola</name>
    <dbReference type="NCBI Taxonomy" id="176166"/>
    <lineage>
        <taxon>Eukaryota</taxon>
        <taxon>Fungi</taxon>
        <taxon>Dikarya</taxon>
        <taxon>Ascomycota</taxon>
        <taxon>Pezizomycotina</taxon>
        <taxon>Eurotiomycetes</taxon>
        <taxon>Eurotiomycetidae</taxon>
        <taxon>Eurotiales</taxon>
        <taxon>Aspergillaceae</taxon>
        <taxon>Aspergillus</taxon>
        <taxon>Aspergillus subgen. Nidulantes</taxon>
    </lineage>
</organism>
<gene>
    <name evidence="5" type="ORF">BDW59DRAFT_136957</name>
</gene>
<dbReference type="Proteomes" id="UP001610335">
    <property type="component" value="Unassembled WGS sequence"/>
</dbReference>
<evidence type="ECO:0000256" key="2">
    <source>
        <dbReference type="PROSITE-ProRule" id="PRU00176"/>
    </source>
</evidence>
<evidence type="ECO:0000256" key="1">
    <source>
        <dbReference type="ARBA" id="ARBA00022884"/>
    </source>
</evidence>
<feature type="compositionally biased region" description="Polar residues" evidence="3">
    <location>
        <begin position="361"/>
        <end position="371"/>
    </location>
</feature>
<evidence type="ECO:0000313" key="6">
    <source>
        <dbReference type="Proteomes" id="UP001610335"/>
    </source>
</evidence>
<protein>
    <recommendedName>
        <fullName evidence="4">RRM domain-containing protein</fullName>
    </recommendedName>
</protein>
<sequence length="980" mass="107371">MLKPFLIRDLHDDPLSQPIVDDSESDLYNATDVGSVGPQQRHGLVQLSAADYDEISYIHPQARLTYLDDDDGETITVGSSLELTQRLDEPAPRITDVGSLEPMHLFDIRQSNSVTDLWKRFEQHERVGSLETSNPVFELDNLQESATKPDPNTTREESSRMENERTDTATNDASDSFLSAFEAELAKVMIASHSPAENDTTESTSSSRAPQAESTFNIPRDTTQAFASALRNLIEVAELISSGVKSKLPELEGHLENARRSLPRDMTDSMRNAFLVLEEQVKAMATALNNLPETIRRENRPGGAVHFPDFPIPFTAVRGLREMGVQLGDIGQTLLDTFESSVRGAFPGYQNSYFPNFPGFSETNNQQTTTPDDLAGDSSAPHDSTTSGSATGSGNPQPAFPPQGSVVVPMGAFSPQPLITSSTVTDQRHSLGPLSQQFRRPLSIPSPYLPTPFPIRHASPSAIPSSAVPSSAVPPSETPPFWGRRGSHHLFGPSPMSPPYEPTYESPKYHEPFNASDSTWQSRPRDALPFERFSPGSQTPQSLFIGNIGFNVTERMIRDVFTSKGFALDVNLPMDTRTSEHAGFGYLVFHSPADAARALRDVQGMIIDGHCINLEYLDHAPITTVMPLNQAGESVPATTSSQTSGDVRRDTVNPVTDSFTDSLAYRPDINTNFPQSSRMSNSSSEVVHDMLLAQTEARFPPVSQLDAHMLSSQSSGAKPPASSRTAKNASNSGEVLGPTLRESFGSPETLPGSFPQDTHDDPILGSSANPSPPITRPHSSRPQHDARTAAWNDYHLTENGNKELRNDMNAVLESRQSLHAQQVNTEDHRPRHPHHNPHSHVFPRRAATVMSVGPLRRPLDPSEASRALRRRATEQHSLRSGPTLGPHGPRHRTSYYASQPMPSEPGNMSAEEPSRRAHRKNSQKHHSIEDCVAALAQLGYGIEEDGGLQRLEIYAAAANGELADAIEIIEEERKAYEQRG</sequence>
<dbReference type="PROSITE" id="PS50102">
    <property type="entry name" value="RRM"/>
    <property type="match status" value="1"/>
</dbReference>
<feature type="compositionally biased region" description="Polar residues" evidence="3">
    <location>
        <begin position="636"/>
        <end position="645"/>
    </location>
</feature>
<dbReference type="EMBL" id="JBFXLS010000001">
    <property type="protein sequence ID" value="KAL2835001.1"/>
    <property type="molecule type" value="Genomic_DNA"/>
</dbReference>
<dbReference type="Gene3D" id="3.30.70.330">
    <property type="match status" value="1"/>
</dbReference>
<evidence type="ECO:0000256" key="3">
    <source>
        <dbReference type="SAM" id="MobiDB-lite"/>
    </source>
</evidence>
<dbReference type="SUPFAM" id="SSF54928">
    <property type="entry name" value="RNA-binding domain, RBD"/>
    <property type="match status" value="1"/>
</dbReference>
<accession>A0ABR4J542</accession>
<feature type="domain" description="RRM" evidence="4">
    <location>
        <begin position="541"/>
        <end position="619"/>
    </location>
</feature>
<feature type="compositionally biased region" description="Basic residues" evidence="3">
    <location>
        <begin position="830"/>
        <end position="843"/>
    </location>
</feature>
<feature type="region of interest" description="Disordered" evidence="3">
    <location>
        <begin position="708"/>
        <end position="786"/>
    </location>
</feature>
<feature type="region of interest" description="Disordered" evidence="3">
    <location>
        <begin position="129"/>
        <end position="174"/>
    </location>
</feature>
<evidence type="ECO:0000259" key="4">
    <source>
        <dbReference type="PROSITE" id="PS50102"/>
    </source>
</evidence>
<feature type="region of interest" description="Disordered" evidence="3">
    <location>
        <begin position="193"/>
        <end position="219"/>
    </location>
</feature>
<name>A0ABR4J542_9EURO</name>
<feature type="region of interest" description="Disordered" evidence="3">
    <location>
        <begin position="633"/>
        <end position="681"/>
    </location>
</feature>
<evidence type="ECO:0000313" key="5">
    <source>
        <dbReference type="EMBL" id="KAL2835001.1"/>
    </source>
</evidence>
<comment type="caution">
    <text evidence="5">The sequence shown here is derived from an EMBL/GenBank/DDBJ whole genome shotgun (WGS) entry which is preliminary data.</text>
</comment>